<evidence type="ECO:0000313" key="2">
    <source>
        <dbReference type="EMBL" id="KAK8044490.1"/>
    </source>
</evidence>
<keyword evidence="3" id="KW-1185">Reference proteome</keyword>
<feature type="region of interest" description="Disordered" evidence="1">
    <location>
        <begin position="1"/>
        <end position="90"/>
    </location>
</feature>
<dbReference type="EMBL" id="JAQQWK010000003">
    <property type="protein sequence ID" value="KAK8044490.1"/>
    <property type="molecule type" value="Genomic_DNA"/>
</dbReference>
<feature type="compositionally biased region" description="Basic and acidic residues" evidence="1">
    <location>
        <begin position="10"/>
        <end position="25"/>
    </location>
</feature>
<dbReference type="Proteomes" id="UP001444661">
    <property type="component" value="Unassembled WGS sequence"/>
</dbReference>
<name>A0ABR1TCX7_9PEZI</name>
<organism evidence="2 3">
    <name type="scientific">Apiospora rasikravindrae</name>
    <dbReference type="NCBI Taxonomy" id="990691"/>
    <lineage>
        <taxon>Eukaryota</taxon>
        <taxon>Fungi</taxon>
        <taxon>Dikarya</taxon>
        <taxon>Ascomycota</taxon>
        <taxon>Pezizomycotina</taxon>
        <taxon>Sordariomycetes</taxon>
        <taxon>Xylariomycetidae</taxon>
        <taxon>Amphisphaeriales</taxon>
        <taxon>Apiosporaceae</taxon>
        <taxon>Apiospora</taxon>
    </lineage>
</organism>
<evidence type="ECO:0000256" key="1">
    <source>
        <dbReference type="SAM" id="MobiDB-lite"/>
    </source>
</evidence>
<dbReference type="Pfam" id="PF10346">
    <property type="entry name" value="Con-6"/>
    <property type="match status" value="1"/>
</dbReference>
<evidence type="ECO:0000313" key="3">
    <source>
        <dbReference type="Proteomes" id="UP001444661"/>
    </source>
</evidence>
<dbReference type="InterPro" id="IPR018824">
    <property type="entry name" value="Conidiation-specific_6"/>
</dbReference>
<reference evidence="2 3" key="1">
    <citation type="submission" date="2023-01" db="EMBL/GenBank/DDBJ databases">
        <title>Analysis of 21 Apiospora genomes using comparative genomics revels a genus with tremendous synthesis potential of carbohydrate active enzymes and secondary metabolites.</title>
        <authorList>
            <person name="Sorensen T."/>
        </authorList>
    </citation>
    <scope>NUCLEOTIDE SEQUENCE [LARGE SCALE GENOMIC DNA]</scope>
    <source>
        <strain evidence="2 3">CBS 33761</strain>
    </source>
</reference>
<proteinExistence type="predicted"/>
<comment type="caution">
    <text evidence="2">The sequence shown here is derived from an EMBL/GenBank/DDBJ whole genome shotgun (WGS) entry which is preliminary data.</text>
</comment>
<accession>A0ABR1TCX7</accession>
<sequence length="90" mass="9733">MDSAGAKSTVSRDMEELTQGKEEISHSVQGHKANLANPNTSEKSKDNSRKVIDSLGGDAAHYGDQDQPRTKTAAENIEGKPRHGQGMSRR</sequence>
<gene>
    <name evidence="2" type="ORF">PG993_004514</name>
</gene>
<protein>
    <recommendedName>
        <fullName evidence="4">Conidiation protein con-6</fullName>
    </recommendedName>
</protein>
<evidence type="ECO:0008006" key="4">
    <source>
        <dbReference type="Google" id="ProtNLM"/>
    </source>
</evidence>
<feature type="compositionally biased region" description="Basic and acidic residues" evidence="1">
    <location>
        <begin position="42"/>
        <end position="52"/>
    </location>
</feature>